<protein>
    <recommendedName>
        <fullName evidence="9">Xylulose kinase</fullName>
        <shortName evidence="9">Xylulokinase</shortName>
        <ecNumber evidence="9">2.7.1.17</ecNumber>
    </recommendedName>
</protein>
<comment type="similarity">
    <text evidence="1 8">Belongs to the FGGY kinase family.</text>
</comment>
<dbReference type="Pfam" id="PF00370">
    <property type="entry name" value="FGGY_N"/>
    <property type="match status" value="1"/>
</dbReference>
<dbReference type="PROSITE" id="PS00445">
    <property type="entry name" value="FGGY_KINASES_2"/>
    <property type="match status" value="1"/>
</dbReference>
<evidence type="ECO:0000256" key="6">
    <source>
        <dbReference type="ARBA" id="ARBA00022840"/>
    </source>
</evidence>
<dbReference type="Pfam" id="PF02782">
    <property type="entry name" value="FGGY_C"/>
    <property type="match status" value="1"/>
</dbReference>
<comment type="caution">
    <text evidence="12">The sequence shown here is derived from an EMBL/GenBank/DDBJ whole genome shotgun (WGS) entry which is preliminary data.</text>
</comment>
<evidence type="ECO:0000256" key="1">
    <source>
        <dbReference type="ARBA" id="ARBA00009156"/>
    </source>
</evidence>
<dbReference type="InterPro" id="IPR043129">
    <property type="entry name" value="ATPase_NBD"/>
</dbReference>
<evidence type="ECO:0000259" key="10">
    <source>
        <dbReference type="Pfam" id="PF00370"/>
    </source>
</evidence>
<dbReference type="InterPro" id="IPR000577">
    <property type="entry name" value="Carb_kinase_FGGY"/>
</dbReference>
<evidence type="ECO:0000256" key="4">
    <source>
        <dbReference type="ARBA" id="ARBA00022741"/>
    </source>
</evidence>
<evidence type="ECO:0000256" key="7">
    <source>
        <dbReference type="ARBA" id="ARBA00023277"/>
    </source>
</evidence>
<dbReference type="GO" id="GO:0042732">
    <property type="term" value="P:D-xylose metabolic process"/>
    <property type="evidence" value="ECO:0007669"/>
    <property type="project" value="UniProtKB-KW"/>
</dbReference>
<dbReference type="NCBIfam" id="TIGR01312">
    <property type="entry name" value="XylB"/>
    <property type="match status" value="1"/>
</dbReference>
<dbReference type="AlphaFoldDB" id="A0A559J8N2"/>
<dbReference type="InterPro" id="IPR018484">
    <property type="entry name" value="FGGY_N"/>
</dbReference>
<organism evidence="12 13">
    <name type="scientific">Cohnella terricola</name>
    <dbReference type="NCBI Taxonomy" id="1289167"/>
    <lineage>
        <taxon>Bacteria</taxon>
        <taxon>Bacillati</taxon>
        <taxon>Bacillota</taxon>
        <taxon>Bacilli</taxon>
        <taxon>Bacillales</taxon>
        <taxon>Paenibacillaceae</taxon>
        <taxon>Cohnella</taxon>
    </lineage>
</organism>
<name>A0A559J8N2_9BACL</name>
<dbReference type="CDD" id="cd07805">
    <property type="entry name" value="ASKHA_NBD_FGGY_CvXK-like"/>
    <property type="match status" value="1"/>
</dbReference>
<gene>
    <name evidence="9 12" type="primary">xylB</name>
    <name evidence="12" type="ORF">FPZ45_21315</name>
</gene>
<dbReference type="InterPro" id="IPR006000">
    <property type="entry name" value="Xylulokinase"/>
</dbReference>
<keyword evidence="6 9" id="KW-0067">ATP-binding</keyword>
<evidence type="ECO:0000313" key="13">
    <source>
        <dbReference type="Proteomes" id="UP000316330"/>
    </source>
</evidence>
<proteinExistence type="inferred from homology"/>
<dbReference type="InterPro" id="IPR018483">
    <property type="entry name" value="Carb_kinase_FGGY_CS"/>
</dbReference>
<dbReference type="RefSeq" id="WP_144706297.1">
    <property type="nucleotide sequence ID" value="NZ_VNJJ01000017.1"/>
</dbReference>
<evidence type="ECO:0000259" key="11">
    <source>
        <dbReference type="Pfam" id="PF02782"/>
    </source>
</evidence>
<evidence type="ECO:0000256" key="8">
    <source>
        <dbReference type="RuleBase" id="RU003733"/>
    </source>
</evidence>
<dbReference type="Gene3D" id="3.30.420.40">
    <property type="match status" value="2"/>
</dbReference>
<dbReference type="InterPro" id="IPR018485">
    <property type="entry name" value="FGGY_C"/>
</dbReference>
<dbReference type="Proteomes" id="UP000316330">
    <property type="component" value="Unassembled WGS sequence"/>
</dbReference>
<feature type="domain" description="Carbohydrate kinase FGGY C-terminal" evidence="11">
    <location>
        <begin position="260"/>
        <end position="453"/>
    </location>
</feature>
<dbReference type="InterPro" id="IPR050406">
    <property type="entry name" value="FGGY_Carb_Kinase"/>
</dbReference>
<keyword evidence="4 9" id="KW-0547">Nucleotide-binding</keyword>
<dbReference type="GO" id="GO:0005997">
    <property type="term" value="P:xylulose metabolic process"/>
    <property type="evidence" value="ECO:0007669"/>
    <property type="project" value="InterPro"/>
</dbReference>
<keyword evidence="3 8" id="KW-0808">Transferase</keyword>
<dbReference type="PANTHER" id="PTHR43095:SF5">
    <property type="entry name" value="XYLULOSE KINASE"/>
    <property type="match status" value="1"/>
</dbReference>
<dbReference type="EMBL" id="VNJJ01000017">
    <property type="protein sequence ID" value="TVX96250.1"/>
    <property type="molecule type" value="Genomic_DNA"/>
</dbReference>
<evidence type="ECO:0000256" key="3">
    <source>
        <dbReference type="ARBA" id="ARBA00022679"/>
    </source>
</evidence>
<comment type="catalytic activity">
    <reaction evidence="9">
        <text>D-xylulose + ATP = D-xylulose 5-phosphate + ADP + H(+)</text>
        <dbReference type="Rhea" id="RHEA:10964"/>
        <dbReference type="ChEBI" id="CHEBI:15378"/>
        <dbReference type="ChEBI" id="CHEBI:17140"/>
        <dbReference type="ChEBI" id="CHEBI:30616"/>
        <dbReference type="ChEBI" id="CHEBI:57737"/>
        <dbReference type="ChEBI" id="CHEBI:456216"/>
        <dbReference type="EC" id="2.7.1.17"/>
    </reaction>
</comment>
<dbReference type="GO" id="GO:0005524">
    <property type="term" value="F:ATP binding"/>
    <property type="evidence" value="ECO:0007669"/>
    <property type="project" value="UniProtKB-KW"/>
</dbReference>
<dbReference type="PANTHER" id="PTHR43095">
    <property type="entry name" value="SUGAR KINASE"/>
    <property type="match status" value="1"/>
</dbReference>
<dbReference type="SUPFAM" id="SSF53067">
    <property type="entry name" value="Actin-like ATPase domain"/>
    <property type="match status" value="2"/>
</dbReference>
<keyword evidence="13" id="KW-1185">Reference proteome</keyword>
<evidence type="ECO:0000256" key="9">
    <source>
        <dbReference type="RuleBase" id="RU364073"/>
    </source>
</evidence>
<dbReference type="OrthoDB" id="9805576at2"/>
<evidence type="ECO:0000313" key="12">
    <source>
        <dbReference type="EMBL" id="TVX96250.1"/>
    </source>
</evidence>
<dbReference type="EC" id="2.7.1.17" evidence="9"/>
<accession>A0A559J8N2</accession>
<keyword evidence="2 9" id="KW-0859">Xylose metabolism</keyword>
<reference evidence="12 13" key="1">
    <citation type="submission" date="2019-07" db="EMBL/GenBank/DDBJ databases">
        <authorList>
            <person name="Kim J."/>
        </authorList>
    </citation>
    <scope>NUCLEOTIDE SEQUENCE [LARGE SCALE GENOMIC DNA]</scope>
    <source>
        <strain evidence="12 13">G13</strain>
    </source>
</reference>
<keyword evidence="5 8" id="KW-0418">Kinase</keyword>
<evidence type="ECO:0000256" key="5">
    <source>
        <dbReference type="ARBA" id="ARBA00022777"/>
    </source>
</evidence>
<sequence>MKTLILAHDIGTTGNKASLYNEEGEALGSTFYGYDTSFPEVGWAEQNPHDWWKAVCVSSKELLRKTGVLPNRIACVTFSGQMMGCVLVNRQGEVLRDALIWADMRAEQEAEQLLDKIGMEKVYRTTGHRASSSYSGAKFKWIQAHEPDIYKQTYKMLHAKDYLVYKLTGEFATDYSDASGTNLFDLVGKRWSEEIIDAWGLDADKLPVPYPSTHVAGEVTRRAAEETGLDAGTPVVIGGGDGCCAAAGVGVVSNGDAFNYIGSSSWIAVATDAPVFDKEMKTYTWAHVDPTKYSPNGTMQAAGASYQWLRDQLYAQEHLSAKQVQTSVYDLMNEEAAASQPGANKLIYLPYLMGERSPRWNPNARGAFVGMHIKHSRGDMARAVMEGVAFNLKIVLDTFQREGIPIDRMWVLGGGAKGKLWRQILADIYEVEITVPALLEEAPSMGAAVAGGVGVGLLKDFSAAKQWVRQKEAIAPDKTNYPIYRQMYDVFEEAYMQLVPVYGKLAKL</sequence>
<dbReference type="GO" id="GO:0004856">
    <property type="term" value="F:D-xylulokinase activity"/>
    <property type="evidence" value="ECO:0007669"/>
    <property type="project" value="UniProtKB-EC"/>
</dbReference>
<keyword evidence="7 9" id="KW-0119">Carbohydrate metabolism</keyword>
<dbReference type="PIRSF" id="PIRSF000538">
    <property type="entry name" value="GlpK"/>
    <property type="match status" value="1"/>
</dbReference>
<feature type="domain" description="Carbohydrate kinase FGGY N-terminal" evidence="10">
    <location>
        <begin position="5"/>
        <end position="248"/>
    </location>
</feature>
<evidence type="ECO:0000256" key="2">
    <source>
        <dbReference type="ARBA" id="ARBA00022629"/>
    </source>
</evidence>